<keyword evidence="2" id="KW-1133">Transmembrane helix</keyword>
<organism evidence="3 4">
    <name type="scientific">Fulvimonas soli</name>
    <dbReference type="NCBI Taxonomy" id="155197"/>
    <lineage>
        <taxon>Bacteria</taxon>
        <taxon>Pseudomonadati</taxon>
        <taxon>Pseudomonadota</taxon>
        <taxon>Gammaproteobacteria</taxon>
        <taxon>Lysobacterales</taxon>
        <taxon>Rhodanobacteraceae</taxon>
        <taxon>Fulvimonas</taxon>
    </lineage>
</organism>
<evidence type="ECO:0000313" key="4">
    <source>
        <dbReference type="Proteomes" id="UP000245812"/>
    </source>
</evidence>
<feature type="compositionally biased region" description="Basic and acidic residues" evidence="1">
    <location>
        <begin position="1"/>
        <end position="25"/>
    </location>
</feature>
<dbReference type="Pfam" id="PF13414">
    <property type="entry name" value="TPR_11"/>
    <property type="match status" value="1"/>
</dbReference>
<gene>
    <name evidence="3" type="ORF">C7456_11154</name>
</gene>
<feature type="compositionally biased region" description="Basic and acidic residues" evidence="1">
    <location>
        <begin position="36"/>
        <end position="58"/>
    </location>
</feature>
<dbReference type="InterPro" id="IPR011990">
    <property type="entry name" value="TPR-like_helical_dom_sf"/>
</dbReference>
<dbReference type="Gene3D" id="1.25.40.10">
    <property type="entry name" value="Tetratricopeptide repeat domain"/>
    <property type="match status" value="2"/>
</dbReference>
<proteinExistence type="predicted"/>
<name>A0A316HSZ6_9GAMM</name>
<accession>A0A316HSZ6</accession>
<keyword evidence="2" id="KW-0472">Membrane</keyword>
<evidence type="ECO:0000313" key="3">
    <source>
        <dbReference type="EMBL" id="PWK84376.1"/>
    </source>
</evidence>
<dbReference type="SUPFAM" id="SSF48452">
    <property type="entry name" value="TPR-like"/>
    <property type="match status" value="2"/>
</dbReference>
<evidence type="ECO:0000256" key="2">
    <source>
        <dbReference type="SAM" id="Phobius"/>
    </source>
</evidence>
<dbReference type="Proteomes" id="UP000245812">
    <property type="component" value="Unassembled WGS sequence"/>
</dbReference>
<reference evidence="3 4" key="1">
    <citation type="submission" date="2018-05" db="EMBL/GenBank/DDBJ databases">
        <title>Genomic Encyclopedia of Type Strains, Phase IV (KMG-IV): sequencing the most valuable type-strain genomes for metagenomic binning, comparative biology and taxonomic classification.</title>
        <authorList>
            <person name="Goeker M."/>
        </authorList>
    </citation>
    <scope>NUCLEOTIDE SEQUENCE [LARGE SCALE GENOMIC DNA]</scope>
    <source>
        <strain evidence="3 4">DSM 14263</strain>
    </source>
</reference>
<comment type="caution">
    <text evidence="3">The sequence shown here is derived from an EMBL/GenBank/DDBJ whole genome shotgun (WGS) entry which is preliminary data.</text>
</comment>
<keyword evidence="4" id="KW-1185">Reference proteome</keyword>
<sequence length="556" mass="58613">MHMSGRRDHHADPSERIEPRLGDLDHLDDDPPAAPPRDELPSIRVEPERRRAAPERPPRRTPRWPWALLVVAAALLALWLNQDRLRGLVPRTGLNDQLARAEQALQQGRLDGPDGARALFESAGEQEPDNDRARDGLRQVGMAELARADAAYRAGRLDEASQLLGAARELLGGGSDVDRLDQLIAKARNGASQTEALIAQAQQAFDAGRLDGPDGAGALYRRALDGDPGNAVAAHGLDKVGAALAAKARAALAANDDAGAAASIDQLAALLPSYGELPALRAAQAQDRKQDDSALAKALQSGQDALRAGRIDGDGDDTALAWFRRALQLDPDNAQAHAGLGQVAQALVVQANAALDAGDRAQARRLLDRAGELAPKSADLAAARARLGEPAAAPAAADSAAGTLQPPLGPQQQAQLAELLRRAQQATARGEIMLPPGDSAYDLYRNALAIDGNNEDARRGLQNLPNVVTAQFDQALSSGNLAHAGELLADLADLSPGDAGQQELGRRLGDAWLDQAEQQLARGDRAGAAQSLQQARKVAPALARLQELDGRLRAMH</sequence>
<feature type="region of interest" description="Disordered" evidence="1">
    <location>
        <begin position="1"/>
        <end position="60"/>
    </location>
</feature>
<protein>
    <submittedName>
        <fullName evidence="3">TPR repeat protein</fullName>
    </submittedName>
</protein>
<dbReference type="EMBL" id="QGHC01000011">
    <property type="protein sequence ID" value="PWK84376.1"/>
    <property type="molecule type" value="Genomic_DNA"/>
</dbReference>
<dbReference type="AlphaFoldDB" id="A0A316HSZ6"/>
<evidence type="ECO:0000256" key="1">
    <source>
        <dbReference type="SAM" id="MobiDB-lite"/>
    </source>
</evidence>
<keyword evidence="2" id="KW-0812">Transmembrane</keyword>
<feature type="transmembrane region" description="Helical" evidence="2">
    <location>
        <begin position="64"/>
        <end position="81"/>
    </location>
</feature>